<dbReference type="EMBL" id="FONA01000007">
    <property type="protein sequence ID" value="SFE15244.1"/>
    <property type="molecule type" value="Genomic_DNA"/>
</dbReference>
<dbReference type="STRING" id="385682.SAMN05444380_10795"/>
<dbReference type="Proteomes" id="UP000181976">
    <property type="component" value="Unassembled WGS sequence"/>
</dbReference>
<accession>A0A1I1Y6P7</accession>
<evidence type="ECO:0000313" key="2">
    <source>
        <dbReference type="Proteomes" id="UP000181976"/>
    </source>
</evidence>
<dbReference type="AlphaFoldDB" id="A0A1I1Y6P7"/>
<dbReference type="InParanoid" id="A0A1I1Y6P7"/>
<name>A0A1I1Y6P7_9BACT</name>
<proteinExistence type="predicted"/>
<organism evidence="1 2">
    <name type="scientific">Thermophagus xiamenensis</name>
    <dbReference type="NCBI Taxonomy" id="385682"/>
    <lineage>
        <taxon>Bacteria</taxon>
        <taxon>Pseudomonadati</taxon>
        <taxon>Bacteroidota</taxon>
        <taxon>Bacteroidia</taxon>
        <taxon>Marinilabiliales</taxon>
        <taxon>Marinilabiliaceae</taxon>
        <taxon>Thermophagus</taxon>
    </lineage>
</organism>
<protein>
    <submittedName>
        <fullName evidence="1">Uncharacterized protein</fullName>
    </submittedName>
</protein>
<evidence type="ECO:0000313" key="1">
    <source>
        <dbReference type="EMBL" id="SFE15244.1"/>
    </source>
</evidence>
<reference evidence="1 2" key="1">
    <citation type="submission" date="2016-10" db="EMBL/GenBank/DDBJ databases">
        <authorList>
            <person name="de Groot N.N."/>
        </authorList>
    </citation>
    <scope>NUCLEOTIDE SEQUENCE [LARGE SCALE GENOMIC DNA]</scope>
    <source>
        <strain evidence="1 2">DSM 19012</strain>
    </source>
</reference>
<sequence>MICTAGTSFEVPRQKGDGDLSEFLDGSKNGFSFQARKWNKISHRKQLGK</sequence>
<keyword evidence="2" id="KW-1185">Reference proteome</keyword>
<gene>
    <name evidence="1" type="ORF">SAMN05444380_10795</name>
</gene>